<name>A0A8S5LML3_9CAUD</name>
<organism evidence="1">
    <name type="scientific">Podoviridae sp. ctiuS14</name>
    <dbReference type="NCBI Taxonomy" id="2827620"/>
    <lineage>
        <taxon>Viruses</taxon>
        <taxon>Duplodnaviria</taxon>
        <taxon>Heunggongvirae</taxon>
        <taxon>Uroviricota</taxon>
        <taxon>Caudoviricetes</taxon>
    </lineage>
</organism>
<accession>A0A8S5LML3</accession>
<proteinExistence type="predicted"/>
<sequence>MLGITPNALRLRVYKREYLEGIHFKRISDRILVWDRDILLRERFKNEAI</sequence>
<reference evidence="1" key="1">
    <citation type="journal article" date="2021" name="Proc. Natl. Acad. Sci. U.S.A.">
        <title>A Catalog of Tens of Thousands of Viruses from Human Metagenomes Reveals Hidden Associations with Chronic Diseases.</title>
        <authorList>
            <person name="Tisza M.J."/>
            <person name="Buck C.B."/>
        </authorList>
    </citation>
    <scope>NUCLEOTIDE SEQUENCE</scope>
    <source>
        <strain evidence="1">CtiuS14</strain>
    </source>
</reference>
<protein>
    <submittedName>
        <fullName evidence="1">Putative excisionase</fullName>
    </submittedName>
</protein>
<evidence type="ECO:0000313" key="1">
    <source>
        <dbReference type="EMBL" id="DAD71088.1"/>
    </source>
</evidence>
<dbReference type="EMBL" id="BK015876">
    <property type="protein sequence ID" value="DAD71088.1"/>
    <property type="molecule type" value="Genomic_DNA"/>
</dbReference>